<dbReference type="Proteomes" id="UP000694565">
    <property type="component" value="Unplaced"/>
</dbReference>
<dbReference type="CDD" id="cd00136">
    <property type="entry name" value="PDZ_canonical"/>
    <property type="match status" value="1"/>
</dbReference>
<dbReference type="PANTHER" id="PTHR23348:SF41">
    <property type="entry name" value="NEUROBLAST DIFFERENTIATION-ASSOCIATED PROTEIN AHNAK"/>
    <property type="match status" value="1"/>
</dbReference>
<dbReference type="GO" id="GO:0005634">
    <property type="term" value="C:nucleus"/>
    <property type="evidence" value="ECO:0007669"/>
    <property type="project" value="UniProtKB-SubCell"/>
</dbReference>
<comment type="subcellular location">
    <subcellularLocation>
        <location evidence="1">Nucleus</location>
    </subcellularLocation>
</comment>
<keyword evidence="2" id="KW-0539">Nucleus</keyword>
<keyword evidence="5" id="KW-1185">Reference proteome</keyword>
<name>A0A8C2XN38_CYCLU</name>
<dbReference type="GO" id="GO:0043484">
    <property type="term" value="P:regulation of RNA splicing"/>
    <property type="evidence" value="ECO:0007669"/>
    <property type="project" value="TreeGrafter"/>
</dbReference>
<dbReference type="PROSITE" id="PS50106">
    <property type="entry name" value="PDZ"/>
    <property type="match status" value="1"/>
</dbReference>
<dbReference type="Gene3D" id="2.30.42.10">
    <property type="match status" value="1"/>
</dbReference>
<dbReference type="Ensembl" id="ENSCLMT00005018389.1">
    <property type="protein sequence ID" value="ENSCLMP00005017384.1"/>
    <property type="gene ID" value="ENSCLMG00005008916.1"/>
</dbReference>
<dbReference type="SUPFAM" id="SSF50156">
    <property type="entry name" value="PDZ domain-like"/>
    <property type="match status" value="1"/>
</dbReference>
<accession>A0A8C2XN38</accession>
<dbReference type="InterPro" id="IPR052082">
    <property type="entry name" value="Myelin_sheath_structural"/>
</dbReference>
<dbReference type="InterPro" id="IPR036034">
    <property type="entry name" value="PDZ_sf"/>
</dbReference>
<dbReference type="AlphaFoldDB" id="A0A8C2XN38"/>
<dbReference type="Pfam" id="PF00595">
    <property type="entry name" value="PDZ"/>
    <property type="match status" value="1"/>
</dbReference>
<dbReference type="PANTHER" id="PTHR23348">
    <property type="entry name" value="PERIAXIN/AHNAK"/>
    <property type="match status" value="1"/>
</dbReference>
<reference evidence="4" key="2">
    <citation type="submission" date="2025-09" db="UniProtKB">
        <authorList>
            <consortium name="Ensembl"/>
        </authorList>
    </citation>
    <scope>IDENTIFICATION</scope>
</reference>
<organism evidence="4 5">
    <name type="scientific">Cyclopterus lumpus</name>
    <name type="common">Lumpsucker</name>
    <dbReference type="NCBI Taxonomy" id="8103"/>
    <lineage>
        <taxon>Eukaryota</taxon>
        <taxon>Metazoa</taxon>
        <taxon>Chordata</taxon>
        <taxon>Craniata</taxon>
        <taxon>Vertebrata</taxon>
        <taxon>Euteleostomi</taxon>
        <taxon>Actinopterygii</taxon>
        <taxon>Neopterygii</taxon>
        <taxon>Teleostei</taxon>
        <taxon>Neoteleostei</taxon>
        <taxon>Acanthomorphata</taxon>
        <taxon>Eupercaria</taxon>
        <taxon>Perciformes</taxon>
        <taxon>Cottioidei</taxon>
        <taxon>Cottales</taxon>
        <taxon>Cyclopteridae</taxon>
        <taxon>Cyclopterus</taxon>
    </lineage>
</organism>
<dbReference type="GO" id="GO:0043034">
    <property type="term" value="C:costamere"/>
    <property type="evidence" value="ECO:0007669"/>
    <property type="project" value="TreeGrafter"/>
</dbReference>
<proteinExistence type="predicted"/>
<feature type="domain" description="PDZ" evidence="3">
    <location>
        <begin position="1"/>
        <end position="68"/>
    </location>
</feature>
<evidence type="ECO:0000256" key="2">
    <source>
        <dbReference type="ARBA" id="ARBA00023242"/>
    </source>
</evidence>
<protein>
    <recommendedName>
        <fullName evidence="3">PDZ domain-containing protein</fullName>
    </recommendedName>
</protein>
<evidence type="ECO:0000256" key="1">
    <source>
        <dbReference type="ARBA" id="ARBA00004123"/>
    </source>
</evidence>
<sequence length="1248" mass="134536">MVKTARDGCAEGLVYGGGGREGIFIKEVVPESPASKSLKLKEGDQILSATVYFDNMSYEDAVQILEHAQAYKVKLCLKRKPSAADAEPAFESDIIPVTITFKLSDSFFGSPVKKDGGTRLTGFGVPLNADSPKADVKGPQMDFSLSKEDVDFPLSHTKAEVKLHNVEHTELGIKVEGKAPEIEVYKQDVQGSPSKLKMPTFKLPTVGVGTPNVSVEVCDMEKDGKIDCANINRLAFNIEAPSVDIEGPSVDVKATGTDHEGKEGQFKMPHLGFSMPKVKGTRLNLSSSKKDVEVTLPKTSAKIKLPKAPKIDASLGEAEVFISESKVEVKKPDLEMKPLQSNVEIDGQGSKFKIPTLGMSMQKVKEPEIHFGLSKKDGHVTLPEAKAAVKVPEVVLKELSAKVEINAPEIKVEAKVNEASASRFKMPTFKLPKFGVGTPNVSVELPDMDKDVKIDGADIKFPDEGSTVDILAPSIYIDGPSMDMKTTAAEQNGKGSKYKMPNLGFSMKGPKIEDIDVKLPETTVDVKLPDVDLGKVDVSLPEAKVEFKKPEMDLQFVQSEDELHGQGEQFKKTKFGISMPNVKGPEFDFSSSKKDVDISLLHAKVNLPNVELKESSAEVEMKAPKIEAPISSMKESPSTFKLPTFKFPTFGATTPNVSTEVPDIDKEIKIDGADMHISVPHTVVDEAEIKAEVHVKRASVGVEVDAKLTKPKFSLPRFSFSNPSVKAPELDTSLQDATVAIPEGKVEVRRGEVELPECEAEVEASKFKMPKFGISTPKVTGPESLSKKDVDVTLSEAKAEIKLPNVKVREPEEEIKASEIKIGTKGTKGSPSKYKMPTFKFPKFGVGNQSATIAIVDIAAPSIDIEGPSIEHEGKGSKFKLPSLGFSGPQIKGPDIDLSLSKKDVDVTLPEAKAGVQLPDVKLKDTSTAMQIKGPGIDVQTTNVEGSSAKYKMPTFTFPKFGSATPKVSVEVPDVDKDIKVDVTAPSIDTEGLSVDMKAKGSELDVSGSKFKMPKFGISMPKVKGPEIDLRFSEKDVDVTLPEANAEVKLPSVEVKQPSATVDIKAPEIEAETDNVEGSSSKFKMPKFKLPKFGVGSRTATIEIEAETDNVEGSSSKFKMPTFKLPKFGVGSRTATIEVPHMDKDVNIDGADIKIPENVISVDIAAPSIDIEGPSIDREGKGSTFELPSLGLSGPQIKGPDIDLSLSKKDVDVTLLEANAGVQLPDVKLKDTSAEVEIKAPQIKIGTK</sequence>
<reference evidence="4" key="1">
    <citation type="submission" date="2025-08" db="UniProtKB">
        <authorList>
            <consortium name="Ensembl"/>
        </authorList>
    </citation>
    <scope>IDENTIFICATION</scope>
</reference>
<evidence type="ECO:0000313" key="5">
    <source>
        <dbReference type="Proteomes" id="UP000694565"/>
    </source>
</evidence>
<evidence type="ECO:0000313" key="4">
    <source>
        <dbReference type="Ensembl" id="ENSCLMP00005017384.1"/>
    </source>
</evidence>
<evidence type="ECO:0000259" key="3">
    <source>
        <dbReference type="PROSITE" id="PS50106"/>
    </source>
</evidence>
<dbReference type="SMART" id="SM00228">
    <property type="entry name" value="PDZ"/>
    <property type="match status" value="1"/>
</dbReference>
<dbReference type="GeneTree" id="ENSGT00940000154902"/>
<dbReference type="InterPro" id="IPR001478">
    <property type="entry name" value="PDZ"/>
</dbReference>